<dbReference type="AlphaFoldDB" id="A0AAX4NYS2"/>
<dbReference type="PANTHER" id="PTHR34131">
    <property type="entry name" value="(RAP ANNOTATION RELEASE2) GALACTOSE-BINDING LIKE DOMAIN CONTAINING PROTEIN"/>
    <property type="match status" value="1"/>
</dbReference>
<evidence type="ECO:0000256" key="1">
    <source>
        <dbReference type="SAM" id="MobiDB-lite"/>
    </source>
</evidence>
<evidence type="ECO:0000313" key="2">
    <source>
        <dbReference type="EMBL" id="WZN59112.1"/>
    </source>
</evidence>
<protein>
    <submittedName>
        <fullName evidence="2">DUF1997 domain-containing protein</fullName>
    </submittedName>
</protein>
<feature type="compositionally biased region" description="Basic residues" evidence="1">
    <location>
        <begin position="14"/>
        <end position="23"/>
    </location>
</feature>
<name>A0AAX4NYS2_9CHLO</name>
<organism evidence="2 3">
    <name type="scientific">Chloropicon roscoffensis</name>
    <dbReference type="NCBI Taxonomy" id="1461544"/>
    <lineage>
        <taxon>Eukaryota</taxon>
        <taxon>Viridiplantae</taxon>
        <taxon>Chlorophyta</taxon>
        <taxon>Chloropicophyceae</taxon>
        <taxon>Chloropicales</taxon>
        <taxon>Chloropicaceae</taxon>
        <taxon>Chloropicon</taxon>
    </lineage>
</organism>
<dbReference type="InterPro" id="IPR018971">
    <property type="entry name" value="DUF1997"/>
</dbReference>
<keyword evidence="3" id="KW-1185">Reference proteome</keyword>
<sequence>MAGLTRGGVGRSGPHPRSRRPRAGKCYEGFRVASRTCSARTWRCGAFRAVDALVRNINSVLGAAGDMYGNGEGPINGLTTAEGTQENLECENEGTGQQVALDTTGYKRVFVSVKLRDRICVDKFREAQGDSDVNVAESLQSYLGLPFEQYSVLNPRWIQRLDGEDRGVFLLQVPLNEIVGLQLQPSLKAEVRTISEASAQTKTKTGGKRTEGFRGIRLRQRPLNGVIINGSEAKMGSSILDELVDLSFALTISQEERRFAPGSGGRQLQEKTFLTGSLLLDVQVNVPMPLSKLPRRVLTSAGGALVRIVVQRMLKGFLALLAKDFEGWCKKEREDPMSQTGEARKLLKDENYFKDDAIQ</sequence>
<dbReference type="Pfam" id="PF09366">
    <property type="entry name" value="DUF1997"/>
    <property type="match status" value="1"/>
</dbReference>
<proteinExistence type="predicted"/>
<evidence type="ECO:0000313" key="3">
    <source>
        <dbReference type="Proteomes" id="UP001472866"/>
    </source>
</evidence>
<feature type="compositionally biased region" description="Gly residues" evidence="1">
    <location>
        <begin position="1"/>
        <end position="11"/>
    </location>
</feature>
<dbReference type="EMBL" id="CP151501">
    <property type="protein sequence ID" value="WZN59112.1"/>
    <property type="molecule type" value="Genomic_DNA"/>
</dbReference>
<reference evidence="2 3" key="1">
    <citation type="submission" date="2024-03" db="EMBL/GenBank/DDBJ databases">
        <title>Complete genome sequence of the green alga Chloropicon roscoffensis RCC1871.</title>
        <authorList>
            <person name="Lemieux C."/>
            <person name="Pombert J.-F."/>
            <person name="Otis C."/>
            <person name="Turmel M."/>
        </authorList>
    </citation>
    <scope>NUCLEOTIDE SEQUENCE [LARGE SCALE GENOMIC DNA]</scope>
    <source>
        <strain evidence="2 3">RCC1871</strain>
    </source>
</reference>
<dbReference type="Proteomes" id="UP001472866">
    <property type="component" value="Chromosome 01"/>
</dbReference>
<gene>
    <name evidence="2" type="ORF">HKI87_01g06370</name>
</gene>
<feature type="region of interest" description="Disordered" evidence="1">
    <location>
        <begin position="1"/>
        <end position="23"/>
    </location>
</feature>
<dbReference type="PANTHER" id="PTHR34131:SF3">
    <property type="entry name" value="(RAP ANNOTATION RELEASE2) GALACTOSE-BINDING LIKE DOMAIN CONTAINING PROTEIN"/>
    <property type="match status" value="1"/>
</dbReference>
<accession>A0AAX4NYS2</accession>